<dbReference type="Gene3D" id="3.50.50.60">
    <property type="entry name" value="FAD/NAD(P)-binding domain"/>
    <property type="match status" value="1"/>
</dbReference>
<feature type="domain" description="FAD-binding" evidence="3">
    <location>
        <begin position="13"/>
        <end position="76"/>
    </location>
</feature>
<organism evidence="4 5">
    <name type="scientific">Devosia ginsengisoli</name>
    <dbReference type="NCBI Taxonomy" id="400770"/>
    <lineage>
        <taxon>Bacteria</taxon>
        <taxon>Pseudomonadati</taxon>
        <taxon>Pseudomonadota</taxon>
        <taxon>Alphaproteobacteria</taxon>
        <taxon>Hyphomicrobiales</taxon>
        <taxon>Devosiaceae</taxon>
        <taxon>Devosia</taxon>
    </lineage>
</organism>
<evidence type="ECO:0000313" key="4">
    <source>
        <dbReference type="EMBL" id="QDZ12759.1"/>
    </source>
</evidence>
<sequence length="113" mass="12759">MEFRRVHWLLVQPPWFSDRVVLVGDAVHAAPPNLGGGASMAIEDAAVLTDALTRHADLPNALRNYMTRRWARIENIYHKSYQAKTMSSVDPRKYFSVNSPILREALASLTIEP</sequence>
<dbReference type="OrthoDB" id="5499180at2"/>
<gene>
    <name evidence="4" type="ORF">FPZ08_19640</name>
</gene>
<dbReference type="PANTHER" id="PTHR13789">
    <property type="entry name" value="MONOOXYGENASE"/>
    <property type="match status" value="1"/>
</dbReference>
<proteinExistence type="predicted"/>
<dbReference type="InterPro" id="IPR002938">
    <property type="entry name" value="FAD-bd"/>
</dbReference>
<dbReference type="AlphaFoldDB" id="A0A5B8LY89"/>
<dbReference type="PANTHER" id="PTHR13789:SF309">
    <property type="entry name" value="PUTATIVE (AFU_ORTHOLOGUE AFUA_6G14510)-RELATED"/>
    <property type="match status" value="1"/>
</dbReference>
<accession>A0A5B8LY89</accession>
<evidence type="ECO:0000256" key="1">
    <source>
        <dbReference type="ARBA" id="ARBA00023002"/>
    </source>
</evidence>
<dbReference type="RefSeq" id="WP_146292081.1">
    <property type="nucleotide sequence ID" value="NZ_CP042304.1"/>
</dbReference>
<dbReference type="EMBL" id="CP042304">
    <property type="protein sequence ID" value="QDZ12759.1"/>
    <property type="molecule type" value="Genomic_DNA"/>
</dbReference>
<keyword evidence="2" id="KW-0503">Monooxygenase</keyword>
<dbReference type="SUPFAM" id="SSF51905">
    <property type="entry name" value="FAD/NAD(P)-binding domain"/>
    <property type="match status" value="1"/>
</dbReference>
<evidence type="ECO:0000259" key="3">
    <source>
        <dbReference type="Pfam" id="PF01494"/>
    </source>
</evidence>
<dbReference type="InterPro" id="IPR036188">
    <property type="entry name" value="FAD/NAD-bd_sf"/>
</dbReference>
<dbReference type="KEGG" id="dea:FPZ08_19640"/>
<reference evidence="4 5" key="1">
    <citation type="submission" date="2019-07" db="EMBL/GenBank/DDBJ databases">
        <title>Full genome sequence of Devosia sp. Gsoil 520.</title>
        <authorList>
            <person name="Im W.-T."/>
        </authorList>
    </citation>
    <scope>NUCLEOTIDE SEQUENCE [LARGE SCALE GENOMIC DNA]</scope>
    <source>
        <strain evidence="4 5">Gsoil 520</strain>
    </source>
</reference>
<keyword evidence="1" id="KW-0560">Oxidoreductase</keyword>
<evidence type="ECO:0000313" key="5">
    <source>
        <dbReference type="Proteomes" id="UP000315364"/>
    </source>
</evidence>
<dbReference type="InterPro" id="IPR050493">
    <property type="entry name" value="FAD-dep_Monooxygenase_BioMet"/>
</dbReference>
<name>A0A5B8LY89_9HYPH</name>
<evidence type="ECO:0000256" key="2">
    <source>
        <dbReference type="ARBA" id="ARBA00023033"/>
    </source>
</evidence>
<dbReference type="PRINTS" id="PR00420">
    <property type="entry name" value="RNGMNOXGNASE"/>
</dbReference>
<protein>
    <recommendedName>
        <fullName evidence="3">FAD-binding domain-containing protein</fullName>
    </recommendedName>
</protein>
<dbReference type="Pfam" id="PF01494">
    <property type="entry name" value="FAD_binding_3"/>
    <property type="match status" value="1"/>
</dbReference>
<dbReference type="GO" id="GO:0071949">
    <property type="term" value="F:FAD binding"/>
    <property type="evidence" value="ECO:0007669"/>
    <property type="project" value="InterPro"/>
</dbReference>
<dbReference type="Proteomes" id="UP000315364">
    <property type="component" value="Chromosome"/>
</dbReference>
<dbReference type="GO" id="GO:0004497">
    <property type="term" value="F:monooxygenase activity"/>
    <property type="evidence" value="ECO:0007669"/>
    <property type="project" value="UniProtKB-KW"/>
</dbReference>
<keyword evidence="5" id="KW-1185">Reference proteome</keyword>